<dbReference type="Proteomes" id="UP000053923">
    <property type="component" value="Unassembled WGS sequence"/>
</dbReference>
<proteinExistence type="predicted"/>
<dbReference type="SUPFAM" id="SSF50346">
    <property type="entry name" value="PRC-barrel domain"/>
    <property type="match status" value="1"/>
</dbReference>
<accession>A0A101J6S4</accession>
<dbReference type="InterPro" id="IPR014747">
    <property type="entry name" value="Bac_photo_RC_H_C"/>
</dbReference>
<dbReference type="GO" id="GO:0019684">
    <property type="term" value="P:photosynthesis, light reaction"/>
    <property type="evidence" value="ECO:0007669"/>
    <property type="project" value="InterPro"/>
</dbReference>
<dbReference type="GO" id="GO:0030077">
    <property type="term" value="C:plasma membrane light-harvesting complex"/>
    <property type="evidence" value="ECO:0007669"/>
    <property type="project" value="InterPro"/>
</dbReference>
<dbReference type="AlphaFoldDB" id="A0A101J6S4"/>
<name>A0A101J6S4_9ACTN</name>
<protein>
    <recommendedName>
        <fullName evidence="3">PRC domain containing protein</fullName>
    </recommendedName>
</protein>
<keyword evidence="2" id="KW-1185">Reference proteome</keyword>
<dbReference type="InterPro" id="IPR011033">
    <property type="entry name" value="PRC_barrel-like_sf"/>
</dbReference>
<evidence type="ECO:0000313" key="1">
    <source>
        <dbReference type="EMBL" id="KUL21248.1"/>
    </source>
</evidence>
<sequence>MSTARIWSYPPGSGHQEGRTLKGFTVEAIDGVVGHVDRQSDDTPLRHLIVGTGAWVFGRSLLIPAGTVTGVDMKTRVVTVGCTRAEAKAAPRFETDRETLDPEYLSAVGAYCAALPHGSGANG</sequence>
<reference evidence="2" key="1">
    <citation type="submission" date="2015-10" db="EMBL/GenBank/DDBJ databases">
        <authorList>
            <person name="Ju K.-S."/>
            <person name="Doroghazi J.R."/>
            <person name="Metcalf W.W."/>
        </authorList>
    </citation>
    <scope>NUCLEOTIDE SEQUENCE [LARGE SCALE GENOMIC DNA]</scope>
    <source>
        <strain evidence="2">NRRL 3151</strain>
    </source>
</reference>
<gene>
    <name evidence="1" type="ORF">ADL12_46450</name>
</gene>
<evidence type="ECO:0000313" key="2">
    <source>
        <dbReference type="Proteomes" id="UP000053923"/>
    </source>
</evidence>
<dbReference type="OrthoDB" id="510842at2"/>
<comment type="caution">
    <text evidence="1">The sequence shown here is derived from an EMBL/GenBank/DDBJ whole genome shotgun (WGS) entry which is preliminary data.</text>
</comment>
<dbReference type="Gene3D" id="3.90.50.10">
    <property type="entry name" value="Photosynthetic Reaction Center, subunit H, domain 2"/>
    <property type="match status" value="1"/>
</dbReference>
<evidence type="ECO:0008006" key="3">
    <source>
        <dbReference type="Google" id="ProtNLM"/>
    </source>
</evidence>
<dbReference type="EMBL" id="LLZG01000411">
    <property type="protein sequence ID" value="KUL21248.1"/>
    <property type="molecule type" value="Genomic_DNA"/>
</dbReference>
<dbReference type="RefSeq" id="WP_062714912.1">
    <property type="nucleotide sequence ID" value="NZ_LLZG01000411.1"/>
</dbReference>
<organism evidence="1 2">
    <name type="scientific">Streptomyces regalis</name>
    <dbReference type="NCBI Taxonomy" id="68262"/>
    <lineage>
        <taxon>Bacteria</taxon>
        <taxon>Bacillati</taxon>
        <taxon>Actinomycetota</taxon>
        <taxon>Actinomycetes</taxon>
        <taxon>Kitasatosporales</taxon>
        <taxon>Streptomycetaceae</taxon>
        <taxon>Streptomyces</taxon>
    </lineage>
</organism>